<evidence type="ECO:0000313" key="2">
    <source>
        <dbReference type="Proteomes" id="UP000199800"/>
    </source>
</evidence>
<proteinExistence type="predicted"/>
<dbReference type="EMBL" id="FOHN01000001">
    <property type="protein sequence ID" value="SES64900.1"/>
    <property type="molecule type" value="Genomic_DNA"/>
</dbReference>
<sequence>MCGHSEKCIYKGKNMLYALLEIEDNHILLAASEMPLFYTYLKYASEDKSLKINYDEADNEQYQLVYGSVLVNPLYEFDYKELVEVVDKMKGNALLELIDENEIRVSAYDDIFMLQNGKTEGNYPFVALMKTKSTFVPNYSCTMFPSIKGYQVWESLVNRKFLLACRYATKPVGLTIEKWKNYISQETMLSINEIADIYTGEVLGDT</sequence>
<evidence type="ECO:0000313" key="1">
    <source>
        <dbReference type="EMBL" id="SES64900.1"/>
    </source>
</evidence>
<organism evidence="1 2">
    <name type="scientific">[Clostridium] polysaccharolyticum</name>
    <dbReference type="NCBI Taxonomy" id="29364"/>
    <lineage>
        <taxon>Bacteria</taxon>
        <taxon>Bacillati</taxon>
        <taxon>Bacillota</taxon>
        <taxon>Clostridia</taxon>
        <taxon>Lachnospirales</taxon>
        <taxon>Lachnospiraceae</taxon>
    </lineage>
</organism>
<dbReference type="RefSeq" id="WP_092475138.1">
    <property type="nucleotide sequence ID" value="NZ_FOHN01000001.1"/>
</dbReference>
<protein>
    <submittedName>
        <fullName evidence="1">Uncharacterized protein</fullName>
    </submittedName>
</protein>
<gene>
    <name evidence="1" type="ORF">SAMN04487772_101199</name>
</gene>
<dbReference type="STRING" id="29364.SAMN04487772_101199"/>
<dbReference type="Proteomes" id="UP000199800">
    <property type="component" value="Unassembled WGS sequence"/>
</dbReference>
<keyword evidence="2" id="KW-1185">Reference proteome</keyword>
<name>A0A1H9Y7Y2_9FIRM</name>
<accession>A0A1H9Y7Y2</accession>
<dbReference type="AlphaFoldDB" id="A0A1H9Y7Y2"/>
<reference evidence="1 2" key="1">
    <citation type="submission" date="2016-10" db="EMBL/GenBank/DDBJ databases">
        <authorList>
            <person name="de Groot N.N."/>
        </authorList>
    </citation>
    <scope>NUCLEOTIDE SEQUENCE [LARGE SCALE GENOMIC DNA]</scope>
    <source>
        <strain evidence="1 2">DSM 1801</strain>
    </source>
</reference>